<dbReference type="Proteomes" id="UP000034022">
    <property type="component" value="Unassembled WGS sequence"/>
</dbReference>
<proteinExistence type="predicted"/>
<dbReference type="Pfam" id="PF00005">
    <property type="entry name" value="ABC_tran"/>
    <property type="match status" value="1"/>
</dbReference>
<evidence type="ECO:0000313" key="5">
    <source>
        <dbReference type="EMBL" id="KKQ70061.1"/>
    </source>
</evidence>
<keyword evidence="3 5" id="KW-0067">ATP-binding</keyword>
<dbReference type="GO" id="GO:0005524">
    <property type="term" value="F:ATP binding"/>
    <property type="evidence" value="ECO:0007669"/>
    <property type="project" value="UniProtKB-KW"/>
</dbReference>
<dbReference type="CDD" id="cd03255">
    <property type="entry name" value="ABC_MJ0796_LolCDE_FtsE"/>
    <property type="match status" value="1"/>
</dbReference>
<gene>
    <name evidence="5" type="ORF">US91_C0007G0071</name>
</gene>
<evidence type="ECO:0000313" key="6">
    <source>
        <dbReference type="Proteomes" id="UP000034022"/>
    </source>
</evidence>
<dbReference type="InterPro" id="IPR017871">
    <property type="entry name" value="ABC_transporter-like_CS"/>
</dbReference>
<dbReference type="EMBL" id="LBUU01000007">
    <property type="protein sequence ID" value="KKQ70061.1"/>
    <property type="molecule type" value="Genomic_DNA"/>
</dbReference>
<dbReference type="SMART" id="SM00382">
    <property type="entry name" value="AAA"/>
    <property type="match status" value="1"/>
</dbReference>
<keyword evidence="1" id="KW-0813">Transport</keyword>
<dbReference type="InterPro" id="IPR015854">
    <property type="entry name" value="ABC_transpr_LolD-like"/>
</dbReference>
<evidence type="ECO:0000256" key="2">
    <source>
        <dbReference type="ARBA" id="ARBA00022741"/>
    </source>
</evidence>
<dbReference type="InterPro" id="IPR003593">
    <property type="entry name" value="AAA+_ATPase"/>
</dbReference>
<protein>
    <submittedName>
        <fullName evidence="5">ABC transporter ATP-binding protein</fullName>
    </submittedName>
</protein>
<dbReference type="GO" id="GO:0016887">
    <property type="term" value="F:ATP hydrolysis activity"/>
    <property type="evidence" value="ECO:0007669"/>
    <property type="project" value="InterPro"/>
</dbReference>
<dbReference type="InterPro" id="IPR003439">
    <property type="entry name" value="ABC_transporter-like_ATP-bd"/>
</dbReference>
<dbReference type="GO" id="GO:0022857">
    <property type="term" value="F:transmembrane transporter activity"/>
    <property type="evidence" value="ECO:0007669"/>
    <property type="project" value="TreeGrafter"/>
</dbReference>
<dbReference type="GO" id="GO:0005886">
    <property type="term" value="C:plasma membrane"/>
    <property type="evidence" value="ECO:0007669"/>
    <property type="project" value="TreeGrafter"/>
</dbReference>
<dbReference type="AlphaFoldDB" id="A0A0G0MYS3"/>
<evidence type="ECO:0000256" key="3">
    <source>
        <dbReference type="ARBA" id="ARBA00022840"/>
    </source>
</evidence>
<comment type="caution">
    <text evidence="5">The sequence shown here is derived from an EMBL/GenBank/DDBJ whole genome shotgun (WGS) entry which is preliminary data.</text>
</comment>
<dbReference type="PROSITE" id="PS50893">
    <property type="entry name" value="ABC_TRANSPORTER_2"/>
    <property type="match status" value="1"/>
</dbReference>
<dbReference type="InterPro" id="IPR027417">
    <property type="entry name" value="P-loop_NTPase"/>
</dbReference>
<evidence type="ECO:0000259" key="4">
    <source>
        <dbReference type="PROSITE" id="PS50893"/>
    </source>
</evidence>
<dbReference type="PANTHER" id="PTHR24220:SF86">
    <property type="entry name" value="ABC TRANSPORTER ABCH.1"/>
    <property type="match status" value="1"/>
</dbReference>
<dbReference type="SUPFAM" id="SSF52540">
    <property type="entry name" value="P-loop containing nucleoside triphosphate hydrolases"/>
    <property type="match status" value="1"/>
</dbReference>
<accession>A0A0G0MYS3</accession>
<organism evidence="5 6">
    <name type="scientific">Candidatus Falkowbacteria bacterium GW2011_GWE1_38_31</name>
    <dbReference type="NCBI Taxonomy" id="1618638"/>
    <lineage>
        <taxon>Bacteria</taxon>
        <taxon>Candidatus Falkowiibacteriota</taxon>
    </lineage>
</organism>
<dbReference type="Gene3D" id="3.40.50.300">
    <property type="entry name" value="P-loop containing nucleotide triphosphate hydrolases"/>
    <property type="match status" value="1"/>
</dbReference>
<dbReference type="PROSITE" id="PS00211">
    <property type="entry name" value="ABC_TRANSPORTER_1"/>
    <property type="match status" value="1"/>
</dbReference>
<evidence type="ECO:0000256" key="1">
    <source>
        <dbReference type="ARBA" id="ARBA00022448"/>
    </source>
</evidence>
<feature type="domain" description="ABC transporter" evidence="4">
    <location>
        <begin position="6"/>
        <end position="246"/>
    </location>
</feature>
<sequence length="441" mass="50463">MPEPIIKLKDLEITYNPGKANEYKATQGVSMEIYPGEFVAFFGPSGCGKSTIFYCILGVLPPSAGELYVMGQNPYSFSPEEMVNFQTNTIGIIYQAFFLINSISVIDNVVLPQIFHGVAPGKRRRWAKELLKRFDMEKYGEKFPDNLSGGQSQRVSVSRSMVNNPKILLADEPTGNLDSVSTKQVMESLAEINRVDKKTVIIITHNAAQLSYAHRVFYMKDGLLERIVPNPEKKQIAKVDKQKILVTEMDKLAKIYPYETPTRLKVKSLVNYLTQDIDFDQILRLEDFIELMVERKICKEEFIGLLSKRYHEGGLGLFPADARNMADKVEKVLKQSEDARRFRRRFMNNNFFSREDILVQRLTKFVAEEHGKELDAIQKKRLKELVYKRVAGLVSSNEFENALRLPILEGGVSISRLRARRLTLHFEKILIQGTETKGNEH</sequence>
<reference evidence="5 6" key="1">
    <citation type="journal article" date="2015" name="Nature">
        <title>rRNA introns, odd ribosomes, and small enigmatic genomes across a large radiation of phyla.</title>
        <authorList>
            <person name="Brown C.T."/>
            <person name="Hug L.A."/>
            <person name="Thomas B.C."/>
            <person name="Sharon I."/>
            <person name="Castelle C.J."/>
            <person name="Singh A."/>
            <person name="Wilkins M.J."/>
            <person name="Williams K.H."/>
            <person name="Banfield J.F."/>
        </authorList>
    </citation>
    <scope>NUCLEOTIDE SEQUENCE [LARGE SCALE GENOMIC DNA]</scope>
</reference>
<dbReference type="InterPro" id="IPR017911">
    <property type="entry name" value="MacB-like_ATP-bd"/>
</dbReference>
<name>A0A0G0MYS3_9BACT</name>
<dbReference type="PANTHER" id="PTHR24220">
    <property type="entry name" value="IMPORT ATP-BINDING PROTEIN"/>
    <property type="match status" value="1"/>
</dbReference>
<keyword evidence="2" id="KW-0547">Nucleotide-binding</keyword>